<dbReference type="SUPFAM" id="SSF50249">
    <property type="entry name" value="Nucleic acid-binding proteins"/>
    <property type="match status" value="1"/>
</dbReference>
<sequence length="238" mass="25937">MILQNIGGNQTTIYSWPPSADPLDPDTTAPSFLRLSGSLPGPTQEATWETQNVSSLADYSNASSIARFPSFQFSLHKVLPIETLKRSPSYPTKVSVLVAVIEVEGPDTIHLKRGIDTGTEVSILKLVLGDEDGSICKLTAWRDVAETWGGSGDAPGLKRGDVVYIENLRAACDPGSSVVLTASPYNKPVLEICYRTMPYTHEDRRFRPDLRLGASDAAVRKVATLVDWFEDMAGLRQA</sequence>
<accession>R7SE29</accession>
<dbReference type="Gene3D" id="2.40.50.140">
    <property type="entry name" value="Nucleic acid-binding proteins"/>
    <property type="match status" value="1"/>
</dbReference>
<dbReference type="Proteomes" id="UP000053558">
    <property type="component" value="Unassembled WGS sequence"/>
</dbReference>
<dbReference type="OMA" id="CYRTMPY"/>
<dbReference type="GeneID" id="19202406"/>
<organism evidence="1 2">
    <name type="scientific">Coniophora puteana (strain RWD-64-598)</name>
    <name type="common">Brown rot fungus</name>
    <dbReference type="NCBI Taxonomy" id="741705"/>
    <lineage>
        <taxon>Eukaryota</taxon>
        <taxon>Fungi</taxon>
        <taxon>Dikarya</taxon>
        <taxon>Basidiomycota</taxon>
        <taxon>Agaricomycotina</taxon>
        <taxon>Agaricomycetes</taxon>
        <taxon>Agaricomycetidae</taxon>
        <taxon>Boletales</taxon>
        <taxon>Coniophorineae</taxon>
        <taxon>Coniophoraceae</taxon>
        <taxon>Coniophora</taxon>
    </lineage>
</organism>
<dbReference type="KEGG" id="cput:CONPUDRAFT_147964"/>
<dbReference type="OrthoDB" id="2570580at2759"/>
<evidence type="ECO:0000313" key="2">
    <source>
        <dbReference type="Proteomes" id="UP000053558"/>
    </source>
</evidence>
<evidence type="ECO:0000313" key="1">
    <source>
        <dbReference type="EMBL" id="EIW74002.1"/>
    </source>
</evidence>
<proteinExistence type="predicted"/>
<dbReference type="eggNOG" id="ENOG502SY4F">
    <property type="taxonomic scope" value="Eukaryota"/>
</dbReference>
<evidence type="ECO:0008006" key="3">
    <source>
        <dbReference type="Google" id="ProtNLM"/>
    </source>
</evidence>
<dbReference type="RefSeq" id="XP_007775828.1">
    <property type="nucleotide sequence ID" value="XM_007777638.1"/>
</dbReference>
<reference evidence="2" key="1">
    <citation type="journal article" date="2012" name="Science">
        <title>The Paleozoic origin of enzymatic lignin decomposition reconstructed from 31 fungal genomes.</title>
        <authorList>
            <person name="Floudas D."/>
            <person name="Binder M."/>
            <person name="Riley R."/>
            <person name="Barry K."/>
            <person name="Blanchette R.A."/>
            <person name="Henrissat B."/>
            <person name="Martinez A.T."/>
            <person name="Otillar R."/>
            <person name="Spatafora J.W."/>
            <person name="Yadav J.S."/>
            <person name="Aerts A."/>
            <person name="Benoit I."/>
            <person name="Boyd A."/>
            <person name="Carlson A."/>
            <person name="Copeland A."/>
            <person name="Coutinho P.M."/>
            <person name="de Vries R.P."/>
            <person name="Ferreira P."/>
            <person name="Findley K."/>
            <person name="Foster B."/>
            <person name="Gaskell J."/>
            <person name="Glotzer D."/>
            <person name="Gorecki P."/>
            <person name="Heitman J."/>
            <person name="Hesse C."/>
            <person name="Hori C."/>
            <person name="Igarashi K."/>
            <person name="Jurgens J.A."/>
            <person name="Kallen N."/>
            <person name="Kersten P."/>
            <person name="Kohler A."/>
            <person name="Kuees U."/>
            <person name="Kumar T.K.A."/>
            <person name="Kuo A."/>
            <person name="LaButti K."/>
            <person name="Larrondo L.F."/>
            <person name="Lindquist E."/>
            <person name="Ling A."/>
            <person name="Lombard V."/>
            <person name="Lucas S."/>
            <person name="Lundell T."/>
            <person name="Martin R."/>
            <person name="McLaughlin D.J."/>
            <person name="Morgenstern I."/>
            <person name="Morin E."/>
            <person name="Murat C."/>
            <person name="Nagy L.G."/>
            <person name="Nolan M."/>
            <person name="Ohm R.A."/>
            <person name="Patyshakuliyeva A."/>
            <person name="Rokas A."/>
            <person name="Ruiz-Duenas F.J."/>
            <person name="Sabat G."/>
            <person name="Salamov A."/>
            <person name="Samejima M."/>
            <person name="Schmutz J."/>
            <person name="Slot J.C."/>
            <person name="St John F."/>
            <person name="Stenlid J."/>
            <person name="Sun H."/>
            <person name="Sun S."/>
            <person name="Syed K."/>
            <person name="Tsang A."/>
            <person name="Wiebenga A."/>
            <person name="Young D."/>
            <person name="Pisabarro A."/>
            <person name="Eastwood D.C."/>
            <person name="Martin F."/>
            <person name="Cullen D."/>
            <person name="Grigoriev I.V."/>
            <person name="Hibbett D.S."/>
        </authorList>
    </citation>
    <scope>NUCLEOTIDE SEQUENCE [LARGE SCALE GENOMIC DNA]</scope>
    <source>
        <strain evidence="2">RWD-64-598 SS2</strain>
    </source>
</reference>
<dbReference type="AlphaFoldDB" id="R7SE29"/>
<keyword evidence="2" id="KW-1185">Reference proteome</keyword>
<dbReference type="EMBL" id="JH711596">
    <property type="protein sequence ID" value="EIW74002.1"/>
    <property type="molecule type" value="Genomic_DNA"/>
</dbReference>
<name>R7SE29_CONPW</name>
<gene>
    <name evidence="1" type="ORF">CONPUDRAFT_147964</name>
</gene>
<dbReference type="InterPro" id="IPR012340">
    <property type="entry name" value="NA-bd_OB-fold"/>
</dbReference>
<protein>
    <recommendedName>
        <fullName evidence="3">Nucleic acid-binding protein</fullName>
    </recommendedName>
</protein>